<dbReference type="Pfam" id="PF02560">
    <property type="entry name" value="Cyanate_lyase"/>
    <property type="match status" value="1"/>
</dbReference>
<dbReference type="InterPro" id="IPR003712">
    <property type="entry name" value="Cyanate_lyase_C"/>
</dbReference>
<reference evidence="6 7" key="1">
    <citation type="journal article" date="2017" name="Mol. Plant">
        <title>The Genome of Medicinal Plant Macleaya cordata Provides New Insights into Benzylisoquinoline Alkaloids Metabolism.</title>
        <authorList>
            <person name="Liu X."/>
            <person name="Liu Y."/>
            <person name="Huang P."/>
            <person name="Ma Y."/>
            <person name="Qing Z."/>
            <person name="Tang Q."/>
            <person name="Cao H."/>
            <person name="Cheng P."/>
            <person name="Zheng Y."/>
            <person name="Yuan Z."/>
            <person name="Zhou Y."/>
            <person name="Liu J."/>
            <person name="Tang Z."/>
            <person name="Zhuo Y."/>
            <person name="Zhang Y."/>
            <person name="Yu L."/>
            <person name="Huang J."/>
            <person name="Yang P."/>
            <person name="Peng Q."/>
            <person name="Zhang J."/>
            <person name="Jiang W."/>
            <person name="Zhang Z."/>
            <person name="Lin K."/>
            <person name="Ro D.K."/>
            <person name="Chen X."/>
            <person name="Xiong X."/>
            <person name="Shang Y."/>
            <person name="Huang S."/>
            <person name="Zeng J."/>
        </authorList>
    </citation>
    <scope>NUCLEOTIDE SEQUENCE [LARGE SCALE GENOMIC DNA]</scope>
    <source>
        <strain evidence="7">cv. BLH2017</strain>
        <tissue evidence="6">Root</tissue>
    </source>
</reference>
<feature type="active site" evidence="3">
    <location>
        <position position="353"/>
    </location>
</feature>
<sequence>MSCLMKLYKGFRILLKITDTDQPRSHMARLRPCLVYALAICLIATVSKADKPYDNEDLVTLLVESTLHPYDDKYASPPPPPATYDYNSPPHCPRHTPLGHYHKPPPETRTFSSSSRYEYKSPPPPSPSPPPPYYYTLPPSSAIAPKYEYKSPPPPSPSPPLAYYYKSLPPPSLAVAPKYSPPPPPPPTYYYRSLPPPSQAVAPKYVYKSPPPQVQTRRVTRLKFTLDLCPHSFSHPSLNKWVRCNVIISLKGIRINLVFNSQMEDDGKARLVSSLLAVKQKSGKTFSQIAEETGLTNVYVAQLFKRQAQLKPETAPKLQAALPELSDEVVEEMMKPPLRSYNPNLIQEPTVYRLSEAVMHFGESIKEIINEEFGDGIMSAIDFYCSVDKVKGTDGKDRVVLTFDGKYLPYSEQKSEHMVSRLKPQQI</sequence>
<dbReference type="FunFam" id="3.30.1160.10:FF:000002">
    <property type="entry name" value="Cyanate hydratase"/>
    <property type="match status" value="1"/>
</dbReference>
<comment type="catalytic activity">
    <reaction evidence="3">
        <text>cyanate + hydrogencarbonate + 3 H(+) = NH4(+) + 2 CO2</text>
        <dbReference type="Rhea" id="RHEA:11120"/>
        <dbReference type="ChEBI" id="CHEBI:15378"/>
        <dbReference type="ChEBI" id="CHEBI:16526"/>
        <dbReference type="ChEBI" id="CHEBI:17544"/>
        <dbReference type="ChEBI" id="CHEBI:28938"/>
        <dbReference type="ChEBI" id="CHEBI:29195"/>
        <dbReference type="EC" id="4.2.1.104"/>
    </reaction>
</comment>
<dbReference type="Gene3D" id="3.30.1160.10">
    <property type="entry name" value="Cyanate lyase, C-terminal domain"/>
    <property type="match status" value="1"/>
</dbReference>
<feature type="region of interest" description="Disordered" evidence="4">
    <location>
        <begin position="70"/>
        <end position="89"/>
    </location>
</feature>
<dbReference type="AlphaFoldDB" id="A0A200PTJ4"/>
<dbReference type="OrthoDB" id="10019422at2759"/>
<feature type="region of interest" description="Disordered" evidence="4">
    <location>
        <begin position="95"/>
        <end position="132"/>
    </location>
</feature>
<evidence type="ECO:0000259" key="5">
    <source>
        <dbReference type="SMART" id="SM01116"/>
    </source>
</evidence>
<dbReference type="InterPro" id="IPR010982">
    <property type="entry name" value="Lambda_DNA-bd_dom_sf"/>
</dbReference>
<evidence type="ECO:0000313" key="7">
    <source>
        <dbReference type="Proteomes" id="UP000195402"/>
    </source>
</evidence>
<protein>
    <recommendedName>
        <fullName evidence="3">Cyanate hydratase</fullName>
        <shortName evidence="3">Cyanase</shortName>
        <ecNumber evidence="3">4.2.1.104</ecNumber>
    </recommendedName>
    <alternativeName>
        <fullName evidence="3">Cyanate hydrolase</fullName>
    </alternativeName>
    <alternativeName>
        <fullName evidence="3">Cyanate lyase</fullName>
    </alternativeName>
</protein>
<dbReference type="InterPro" id="IPR008076">
    <property type="entry name" value="Cyanase"/>
</dbReference>
<dbReference type="InParanoid" id="A0A200PTJ4"/>
<comment type="caution">
    <text evidence="6">The sequence shown here is derived from an EMBL/GenBank/DDBJ whole genome shotgun (WGS) entry which is preliminary data.</text>
</comment>
<evidence type="ECO:0000256" key="3">
    <source>
        <dbReference type="HAMAP-Rule" id="MF_03139"/>
    </source>
</evidence>
<dbReference type="InterPro" id="IPR036581">
    <property type="entry name" value="Cyanate_lyase_C_sf"/>
</dbReference>
<evidence type="ECO:0000256" key="4">
    <source>
        <dbReference type="SAM" id="MobiDB-lite"/>
    </source>
</evidence>
<dbReference type="CDD" id="cd00559">
    <property type="entry name" value="Cyanase_C"/>
    <property type="match status" value="1"/>
</dbReference>
<accession>A0A200PTJ4</accession>
<dbReference type="STRING" id="56857.A0A200PTJ4"/>
<dbReference type="GO" id="GO:0003677">
    <property type="term" value="F:DNA binding"/>
    <property type="evidence" value="ECO:0007669"/>
    <property type="project" value="InterPro"/>
</dbReference>
<evidence type="ECO:0000256" key="1">
    <source>
        <dbReference type="ARBA" id="ARBA00003561"/>
    </source>
</evidence>
<dbReference type="PANTHER" id="PTHR34186">
    <property type="entry name" value="CYANATE HYDRATASE"/>
    <property type="match status" value="1"/>
</dbReference>
<evidence type="ECO:0000256" key="2">
    <source>
        <dbReference type="ARBA" id="ARBA00023239"/>
    </source>
</evidence>
<proteinExistence type="inferred from homology"/>
<comment type="similarity">
    <text evidence="3">Belongs to the cyanase family.</text>
</comment>
<keyword evidence="7" id="KW-1185">Reference proteome</keyword>
<dbReference type="Proteomes" id="UP000195402">
    <property type="component" value="Unassembled WGS sequence"/>
</dbReference>
<dbReference type="SUPFAM" id="SSF55234">
    <property type="entry name" value="Cyanase C-terminal domain"/>
    <property type="match status" value="1"/>
</dbReference>
<dbReference type="NCBIfam" id="TIGR00673">
    <property type="entry name" value="cynS"/>
    <property type="match status" value="1"/>
</dbReference>
<dbReference type="HAMAP" id="MF_00535">
    <property type="entry name" value="Cyanate_hydrat"/>
    <property type="match status" value="1"/>
</dbReference>
<dbReference type="SUPFAM" id="SSF47413">
    <property type="entry name" value="lambda repressor-like DNA-binding domains"/>
    <property type="match status" value="1"/>
</dbReference>
<dbReference type="PANTHER" id="PTHR34186:SF2">
    <property type="entry name" value="CYANATE HYDRATASE"/>
    <property type="match status" value="1"/>
</dbReference>
<dbReference type="Gene3D" id="1.10.260.40">
    <property type="entry name" value="lambda repressor-like DNA-binding domains"/>
    <property type="match status" value="1"/>
</dbReference>
<dbReference type="GO" id="GO:0008824">
    <property type="term" value="F:cyanate hydratase activity"/>
    <property type="evidence" value="ECO:0007669"/>
    <property type="project" value="UniProtKB-UniRule"/>
</dbReference>
<dbReference type="PRINTS" id="PR01693">
    <property type="entry name" value="CYANASE"/>
</dbReference>
<name>A0A200PTJ4_MACCD</name>
<keyword evidence="2 3" id="KW-0456">Lyase</keyword>
<feature type="active site" evidence="3">
    <location>
        <position position="379"/>
    </location>
</feature>
<dbReference type="EC" id="4.2.1.104" evidence="3"/>
<evidence type="ECO:0000313" key="6">
    <source>
        <dbReference type="EMBL" id="OVA01518.1"/>
    </source>
</evidence>
<organism evidence="6 7">
    <name type="scientific">Macleaya cordata</name>
    <name type="common">Five-seeded plume-poppy</name>
    <name type="synonym">Bocconia cordata</name>
    <dbReference type="NCBI Taxonomy" id="56857"/>
    <lineage>
        <taxon>Eukaryota</taxon>
        <taxon>Viridiplantae</taxon>
        <taxon>Streptophyta</taxon>
        <taxon>Embryophyta</taxon>
        <taxon>Tracheophyta</taxon>
        <taxon>Spermatophyta</taxon>
        <taxon>Magnoliopsida</taxon>
        <taxon>Ranunculales</taxon>
        <taxon>Papaveraceae</taxon>
        <taxon>Papaveroideae</taxon>
        <taxon>Macleaya</taxon>
    </lineage>
</organism>
<gene>
    <name evidence="3" type="primary">CYN</name>
    <name evidence="6" type="ORF">BVC80_7697g5</name>
</gene>
<dbReference type="EMBL" id="MVGT01004066">
    <property type="protein sequence ID" value="OVA01518.1"/>
    <property type="molecule type" value="Genomic_DNA"/>
</dbReference>
<comment type="function">
    <text evidence="1 3">Catalyzes the reaction of cyanate with bicarbonate to produce ammonia and carbon dioxide.</text>
</comment>
<feature type="domain" description="Cyanate lyase C-terminal" evidence="5">
    <location>
        <begin position="340"/>
        <end position="413"/>
    </location>
</feature>
<feature type="active site" evidence="3">
    <location>
        <position position="356"/>
    </location>
</feature>
<dbReference type="SMART" id="SM01116">
    <property type="entry name" value="Cyanate_lyase"/>
    <property type="match status" value="1"/>
</dbReference>
<feature type="compositionally biased region" description="Pro residues" evidence="4">
    <location>
        <begin position="121"/>
        <end position="132"/>
    </location>
</feature>